<dbReference type="CDD" id="cd23669">
    <property type="entry name" value="GH55_SacteLam55A-like"/>
    <property type="match status" value="1"/>
</dbReference>
<evidence type="ECO:0000313" key="2">
    <source>
        <dbReference type="EMBL" id="MBR7836037.1"/>
    </source>
</evidence>
<dbReference type="InterPro" id="IPR059186">
    <property type="entry name" value="SACTE_4363"/>
</dbReference>
<dbReference type="AlphaFoldDB" id="A0A941IS63"/>
<dbReference type="Gene3D" id="2.160.20.10">
    <property type="entry name" value="Single-stranded right-handed beta-helix, Pectin lyase-like"/>
    <property type="match status" value="2"/>
</dbReference>
<evidence type="ECO:0000256" key="1">
    <source>
        <dbReference type="SAM" id="SignalP"/>
    </source>
</evidence>
<reference evidence="2" key="1">
    <citation type="submission" date="2021-04" db="EMBL/GenBank/DDBJ databases">
        <title>Genome based classification of Actinospica acidithermotolerans sp. nov., an actinobacterium isolated from an Indonesian hot spring.</title>
        <authorList>
            <person name="Kusuma A.B."/>
            <person name="Putra K.E."/>
            <person name="Nafisah S."/>
            <person name="Loh J."/>
            <person name="Nouioui I."/>
            <person name="Goodfellow M."/>
        </authorList>
    </citation>
    <scope>NUCLEOTIDE SEQUENCE</scope>
    <source>
        <strain evidence="2">CSCA 57</strain>
    </source>
</reference>
<keyword evidence="3" id="KW-1185">Reference proteome</keyword>
<comment type="caution">
    <text evidence="2">The sequence shown here is derived from an EMBL/GenBank/DDBJ whole genome shotgun (WGS) entry which is preliminary data.</text>
</comment>
<organism evidence="2 3">
    <name type="scientific">Actinospica durhamensis</name>
    <dbReference type="NCBI Taxonomy" id="1508375"/>
    <lineage>
        <taxon>Bacteria</taxon>
        <taxon>Bacillati</taxon>
        <taxon>Actinomycetota</taxon>
        <taxon>Actinomycetes</taxon>
        <taxon>Catenulisporales</taxon>
        <taxon>Actinospicaceae</taxon>
        <taxon>Actinospica</taxon>
    </lineage>
</organism>
<evidence type="ECO:0000313" key="3">
    <source>
        <dbReference type="Proteomes" id="UP000675781"/>
    </source>
</evidence>
<gene>
    <name evidence="2" type="ORF">KDL01_22365</name>
</gene>
<name>A0A941IS63_9ACTN</name>
<evidence type="ECO:0008006" key="4">
    <source>
        <dbReference type="Google" id="ProtNLM"/>
    </source>
</evidence>
<accession>A0A941IS63</accession>
<sequence>MHLIVALAAGIGLSTAPVLAPAASADTGTATVAPSTTGGVLGPNVYVFNPSMSQDSIQSTLDAISAQQIPNQFGTQRYELLFEPGTYGSTADPLVFQVGYYTSIAGLGKDPSDTVIVGQADTFNQCTDGDQSQCFALENFWRSISNLTIDVAGGSGCTGNTEFWAVSQAAPMRRVAVNGNVTLMDYCDGSPDYASGGFIADSSFTGGTVINGSQQQFIVRDSALDGWSNGVWNQVFCGDPGAPAQSFSSNSGDAGGTSPYTTLATCPTTREEPYLYTDSSGHYQVFVPSAQTSSSGPSWASGSTPGTSLPLSSFFVVQSTTTVAQINLALALGRNLLFTPGVYQVPSTIHVLYPDTKIVGLGFATLIPTRGNTTMDVAPVPGVNVSGLIFDAGPVTSPNLLSLSGLPGTASLSWYRNDPTSIDDVFFRVGGAEVGSVKTAFVDDASDSIIDDVWSWRADHGAGGGSWTSDTADTGAVIGGDDVTAYGLAVEHYQKYETVWSGQGGTVLFFQNENPYEVPSQADWMASPTQDGYPAFYIPKSVTSFQGYGMGVYSYFNQGVPIENAMAFQVPDSPGVQFHDILTVFLNGSGGIDSVINGTGAPVSSTFGGPSDIVSYP</sequence>
<feature type="chain" id="PRO_5038427942" description="Adenylyl cyclase" evidence="1">
    <location>
        <begin position="21"/>
        <end position="617"/>
    </location>
</feature>
<proteinExistence type="predicted"/>
<feature type="signal peptide" evidence="1">
    <location>
        <begin position="1"/>
        <end position="20"/>
    </location>
</feature>
<protein>
    <recommendedName>
        <fullName evidence="4">Adenylyl cyclase</fullName>
    </recommendedName>
</protein>
<dbReference type="RefSeq" id="WP_212530526.1">
    <property type="nucleotide sequence ID" value="NZ_JAGSOG010000121.1"/>
</dbReference>
<dbReference type="Proteomes" id="UP000675781">
    <property type="component" value="Unassembled WGS sequence"/>
</dbReference>
<dbReference type="EMBL" id="JAGSOG010000121">
    <property type="protein sequence ID" value="MBR7836037.1"/>
    <property type="molecule type" value="Genomic_DNA"/>
</dbReference>
<dbReference type="InterPro" id="IPR012334">
    <property type="entry name" value="Pectin_lyas_fold"/>
</dbReference>
<keyword evidence="1" id="KW-0732">Signal</keyword>